<dbReference type="Pfam" id="PF02769">
    <property type="entry name" value="AIRS_C"/>
    <property type="match status" value="1"/>
</dbReference>
<keyword evidence="5" id="KW-1185">Reference proteome</keyword>
<keyword evidence="2" id="KW-0067">ATP-binding</keyword>
<dbReference type="InterPro" id="IPR010918">
    <property type="entry name" value="PurM-like_C_dom"/>
</dbReference>
<dbReference type="InterPro" id="IPR004536">
    <property type="entry name" value="SPS/SelD"/>
</dbReference>
<evidence type="ECO:0000259" key="3">
    <source>
        <dbReference type="Pfam" id="PF02769"/>
    </source>
</evidence>
<evidence type="ECO:0000256" key="1">
    <source>
        <dbReference type="ARBA" id="ARBA00022741"/>
    </source>
</evidence>
<feature type="domain" description="PurM-like C-terminal" evidence="3">
    <location>
        <begin position="1"/>
        <end position="124"/>
    </location>
</feature>
<dbReference type="Gene3D" id="3.90.650.10">
    <property type="entry name" value="PurM-like C-terminal domain"/>
    <property type="match status" value="1"/>
</dbReference>
<dbReference type="Proteomes" id="UP000290378">
    <property type="component" value="Unassembled WGS sequence"/>
</dbReference>
<dbReference type="AlphaFoldDB" id="A0AA94JUA3"/>
<evidence type="ECO:0000256" key="2">
    <source>
        <dbReference type="ARBA" id="ARBA00022840"/>
    </source>
</evidence>
<name>A0AA94JUA3_9BACT</name>
<dbReference type="PANTHER" id="PTHR10256:SF0">
    <property type="entry name" value="INACTIVE SELENIDE, WATER DIKINASE-LIKE PROTEIN-RELATED"/>
    <property type="match status" value="1"/>
</dbReference>
<dbReference type="GO" id="GO:0004756">
    <property type="term" value="F:selenide, water dikinase activity"/>
    <property type="evidence" value="ECO:0007669"/>
    <property type="project" value="TreeGrafter"/>
</dbReference>
<gene>
    <name evidence="4" type="ORF">CP963_14400</name>
</gene>
<dbReference type="SUPFAM" id="SSF56042">
    <property type="entry name" value="PurM C-terminal domain-like"/>
    <property type="match status" value="1"/>
</dbReference>
<dbReference type="GO" id="GO:0005737">
    <property type="term" value="C:cytoplasm"/>
    <property type="evidence" value="ECO:0007669"/>
    <property type="project" value="TreeGrafter"/>
</dbReference>
<protein>
    <submittedName>
        <fullName evidence="4">Selenide, water dikinase SelD</fullName>
    </submittedName>
</protein>
<evidence type="ECO:0000313" key="5">
    <source>
        <dbReference type="Proteomes" id="UP000290378"/>
    </source>
</evidence>
<accession>A0AA94JUA3</accession>
<evidence type="ECO:0000313" key="4">
    <source>
        <dbReference type="EMBL" id="RXI33894.1"/>
    </source>
</evidence>
<reference evidence="4 5" key="1">
    <citation type="submission" date="2017-09" db="EMBL/GenBank/DDBJ databases">
        <title>Genomics of the genus Arcobacter.</title>
        <authorList>
            <person name="Perez-Cataluna A."/>
            <person name="Figueras M.J."/>
            <person name="Salas-Masso N."/>
        </authorList>
    </citation>
    <scope>NUCLEOTIDE SEQUENCE [LARGE SCALE GENOMIC DNA]</scope>
    <source>
        <strain evidence="4 5">CECT 7834</strain>
    </source>
</reference>
<dbReference type="GO" id="GO:0005524">
    <property type="term" value="F:ATP binding"/>
    <property type="evidence" value="ECO:0007669"/>
    <property type="project" value="UniProtKB-KW"/>
</dbReference>
<dbReference type="RefSeq" id="WP_235664958.1">
    <property type="nucleotide sequence ID" value="NZ_NXII01000131.1"/>
</dbReference>
<dbReference type="PANTHER" id="PTHR10256">
    <property type="entry name" value="SELENIDE, WATER DIKINASE"/>
    <property type="match status" value="1"/>
</dbReference>
<dbReference type="GO" id="GO:0016260">
    <property type="term" value="P:selenocysteine biosynthetic process"/>
    <property type="evidence" value="ECO:0007669"/>
    <property type="project" value="TreeGrafter"/>
</dbReference>
<feature type="non-terminal residue" evidence="4">
    <location>
        <position position="1"/>
    </location>
</feature>
<dbReference type="InterPro" id="IPR036676">
    <property type="entry name" value="PurM-like_C_sf"/>
</dbReference>
<proteinExistence type="predicted"/>
<organism evidence="4 5">
    <name type="scientific">Arcobacter cloacae</name>
    <dbReference type="NCBI Taxonomy" id="1054034"/>
    <lineage>
        <taxon>Bacteria</taxon>
        <taxon>Pseudomonadati</taxon>
        <taxon>Campylobacterota</taxon>
        <taxon>Epsilonproteobacteria</taxon>
        <taxon>Campylobacterales</taxon>
        <taxon>Arcobacteraceae</taxon>
        <taxon>Arcobacter</taxon>
    </lineage>
</organism>
<comment type="caution">
    <text evidence="4">The sequence shown here is derived from an EMBL/GenBank/DDBJ whole genome shotgun (WGS) entry which is preliminary data.</text>
</comment>
<dbReference type="EMBL" id="NXII01000131">
    <property type="protein sequence ID" value="RXI33894.1"/>
    <property type="molecule type" value="Genomic_DNA"/>
</dbReference>
<sequence>VHSCTDITGFGLLGHALECINDLITFSIYSNNVPLIKEAISLCEQGVIPGGSKRNLKYIEDKVLFMNNIDDSFKLILSDAQTYGGLLVSMSEKDAKEYIKEIEELSFGYAAIIGDVIPKGTKDIIIH</sequence>
<keyword evidence="1" id="KW-0547">Nucleotide-binding</keyword>